<name>A0AA41Q0L7_9ACTN</name>
<comment type="caution">
    <text evidence="2">The sequence shown here is derived from an EMBL/GenBank/DDBJ whole genome shotgun (WGS) entry which is preliminary data.</text>
</comment>
<evidence type="ECO:0000313" key="3">
    <source>
        <dbReference type="Proteomes" id="UP001165378"/>
    </source>
</evidence>
<organism evidence="2 3">
    <name type="scientific">Yinghuangia soli</name>
    <dbReference type="NCBI Taxonomy" id="2908204"/>
    <lineage>
        <taxon>Bacteria</taxon>
        <taxon>Bacillati</taxon>
        <taxon>Actinomycetota</taxon>
        <taxon>Actinomycetes</taxon>
        <taxon>Kitasatosporales</taxon>
        <taxon>Streptomycetaceae</taxon>
        <taxon>Yinghuangia</taxon>
    </lineage>
</organism>
<proteinExistence type="predicted"/>
<sequence length="154" mass="16085">MTVTESKLKEGALVFGPADTPLLTVSCQATEVSLEPSFSDAGEAVEVLCGDDLAPSSKTSWVLKFTGIQDWENKEGFINFAFDHDGEVVPFKFTPKKGGVAFTQDVTVKALTIGGAVNTRLTSSAEWPCAGKPQRVEPPPTGSAPAPSSGPAKG</sequence>
<dbReference type="AlphaFoldDB" id="A0AA41Q0L7"/>
<reference evidence="2" key="1">
    <citation type="submission" date="2022-01" db="EMBL/GenBank/DDBJ databases">
        <title>Genome-Based Taxonomic Classification of the Phylum Actinobacteria.</title>
        <authorList>
            <person name="Gao Y."/>
        </authorList>
    </citation>
    <scope>NUCLEOTIDE SEQUENCE</scope>
    <source>
        <strain evidence="2">KLBMP 8922</strain>
    </source>
</reference>
<keyword evidence="3" id="KW-1185">Reference proteome</keyword>
<feature type="region of interest" description="Disordered" evidence="1">
    <location>
        <begin position="124"/>
        <end position="154"/>
    </location>
</feature>
<protein>
    <submittedName>
        <fullName evidence="2">Uncharacterized protein</fullName>
    </submittedName>
</protein>
<evidence type="ECO:0000256" key="1">
    <source>
        <dbReference type="SAM" id="MobiDB-lite"/>
    </source>
</evidence>
<feature type="compositionally biased region" description="Low complexity" evidence="1">
    <location>
        <begin position="143"/>
        <end position="154"/>
    </location>
</feature>
<gene>
    <name evidence="2" type="ORF">LZ495_19435</name>
</gene>
<dbReference type="RefSeq" id="WP_235053652.1">
    <property type="nucleotide sequence ID" value="NZ_JAKFHA010000011.1"/>
</dbReference>
<dbReference type="EMBL" id="JAKFHA010000011">
    <property type="protein sequence ID" value="MCF2529373.1"/>
    <property type="molecule type" value="Genomic_DNA"/>
</dbReference>
<evidence type="ECO:0000313" key="2">
    <source>
        <dbReference type="EMBL" id="MCF2529373.1"/>
    </source>
</evidence>
<accession>A0AA41Q0L7</accession>
<dbReference type="Proteomes" id="UP001165378">
    <property type="component" value="Unassembled WGS sequence"/>
</dbReference>